<evidence type="ECO:0000313" key="3">
    <source>
        <dbReference type="EMBL" id="ASE40683.1"/>
    </source>
</evidence>
<dbReference type="KEGG" id="bvc:CEP68_14990"/>
<keyword evidence="1" id="KW-0472">Membrane</keyword>
<dbReference type="EMBL" id="CP022048">
    <property type="protein sequence ID" value="ASE40683.1"/>
    <property type="molecule type" value="Genomic_DNA"/>
</dbReference>
<keyword evidence="6" id="KW-1185">Reference proteome</keyword>
<evidence type="ECO:0000259" key="2">
    <source>
        <dbReference type="PROSITE" id="PS50076"/>
    </source>
</evidence>
<organism evidence="3 5">
    <name type="scientific">Brevundimonas vesicularis</name>
    <name type="common">Pseudomonas vesicularis</name>
    <dbReference type="NCBI Taxonomy" id="41276"/>
    <lineage>
        <taxon>Bacteria</taxon>
        <taxon>Pseudomonadati</taxon>
        <taxon>Pseudomonadota</taxon>
        <taxon>Alphaproteobacteria</taxon>
        <taxon>Caulobacterales</taxon>
        <taxon>Caulobacteraceae</taxon>
        <taxon>Brevundimonas</taxon>
    </lineage>
</organism>
<evidence type="ECO:0000256" key="1">
    <source>
        <dbReference type="SAM" id="Phobius"/>
    </source>
</evidence>
<dbReference type="AlphaFoldDB" id="A0A1Z3UBM2"/>
<dbReference type="RefSeq" id="WP_084375219.1">
    <property type="nucleotide sequence ID" value="NZ_CP022048.2"/>
</dbReference>
<keyword evidence="1" id="KW-0812">Transmembrane</keyword>
<name>A0A1Z3UBM2_BREVE</name>
<dbReference type="EMBL" id="JAMYEC010000003">
    <property type="protein sequence ID" value="MDX2334414.1"/>
    <property type="molecule type" value="Genomic_DNA"/>
</dbReference>
<evidence type="ECO:0000313" key="6">
    <source>
        <dbReference type="Proteomes" id="UP001272940"/>
    </source>
</evidence>
<protein>
    <submittedName>
        <fullName evidence="3">Molecular chaperone DnaJ</fullName>
    </submittedName>
</protein>
<dbReference type="SUPFAM" id="SSF46565">
    <property type="entry name" value="Chaperone J-domain"/>
    <property type="match status" value="1"/>
</dbReference>
<dbReference type="GeneID" id="34015622"/>
<dbReference type="CDD" id="cd06257">
    <property type="entry name" value="DnaJ"/>
    <property type="match status" value="1"/>
</dbReference>
<keyword evidence="1" id="KW-1133">Transmembrane helix</keyword>
<reference evidence="3" key="2">
    <citation type="submission" date="2017-12" db="EMBL/GenBank/DDBJ databases">
        <title>FDA dAtabase for Regulatory Grade micrObial Sequences (FDA-ARGOS): Supporting development and validation of Infectious Disease Dx tests.</title>
        <authorList>
            <person name="Campos J."/>
            <person name="Goldberg B."/>
            <person name="Tallon L."/>
            <person name="Sadzewicz L."/>
            <person name="Sengamalay N."/>
            <person name="Ott S."/>
            <person name="Godinez A."/>
            <person name="Nagaraj S."/>
            <person name="Vavikolanu K."/>
            <person name="Vyas G."/>
            <person name="Nadendla S."/>
            <person name="Aluvathingal J."/>
            <person name="Geyer C."/>
            <person name="Nandy P."/>
            <person name="Hobson J."/>
            <person name="Sichtig H."/>
        </authorList>
    </citation>
    <scope>NUCLEOTIDE SEQUENCE</scope>
    <source>
        <strain evidence="3">FDAARGOS_289</strain>
    </source>
</reference>
<feature type="domain" description="J" evidence="2">
    <location>
        <begin position="87"/>
        <end position="142"/>
    </location>
</feature>
<dbReference type="PROSITE" id="PS50076">
    <property type="entry name" value="DNAJ_2"/>
    <property type="match status" value="1"/>
</dbReference>
<dbReference type="SMART" id="SM00271">
    <property type="entry name" value="DnaJ"/>
    <property type="match status" value="1"/>
</dbReference>
<gene>
    <name evidence="3" type="ORF">CEP68_14990</name>
    <name evidence="4" type="ORF">NJD11_05585</name>
</gene>
<reference evidence="4 6" key="4">
    <citation type="journal article" date="2023" name="FEMS Microbes">
        <title>Whole genomes of deep-sea sponge-associated bacteria exhibit high novel natural product potential.</title>
        <authorList>
            <person name="Hesketh-Best P.J."/>
            <person name="January G.G."/>
            <person name="Koch M.J."/>
            <person name="Warburton P.J."/>
            <person name="Howell K.L."/>
            <person name="Upton M."/>
        </authorList>
    </citation>
    <scope>NUCLEOTIDE SEQUENCE [LARGE SCALE GENOMIC DNA]</scope>
    <source>
        <strain evidence="4 6">PC206-O</strain>
    </source>
</reference>
<sequence length="142" mass="15028">MGLIWLALAAIAVWALVRLGRQTERRGRGHWRVTATLLGAVLLAGGALAAFRGSWLTAAALAGAGLYLAWSSRLRPIIRSEPISDADARAVLGVGPAATEAEIRAAWKRAMARAHPDQGGTEGLAMRVNAARDRLLGKSGRR</sequence>
<evidence type="ECO:0000313" key="4">
    <source>
        <dbReference type="EMBL" id="MDX2334414.1"/>
    </source>
</evidence>
<evidence type="ECO:0000313" key="5">
    <source>
        <dbReference type="Proteomes" id="UP000197050"/>
    </source>
</evidence>
<dbReference type="Proteomes" id="UP000197050">
    <property type="component" value="Chromosome"/>
</dbReference>
<reference evidence="4" key="3">
    <citation type="submission" date="2022-06" db="EMBL/GenBank/DDBJ databases">
        <authorList>
            <person name="Hesketh-Best P.J."/>
            <person name="Koch M.J."/>
        </authorList>
    </citation>
    <scope>NUCLEOTIDE SEQUENCE</scope>
    <source>
        <strain evidence="4">PC206-O</strain>
    </source>
</reference>
<dbReference type="InterPro" id="IPR036869">
    <property type="entry name" value="J_dom_sf"/>
</dbReference>
<feature type="transmembrane region" description="Helical" evidence="1">
    <location>
        <begin position="43"/>
        <end position="70"/>
    </location>
</feature>
<accession>A0A1Z3UBM2</accession>
<dbReference type="Proteomes" id="UP001272940">
    <property type="component" value="Unassembled WGS sequence"/>
</dbReference>
<dbReference type="InterPro" id="IPR001623">
    <property type="entry name" value="DnaJ_domain"/>
</dbReference>
<dbReference type="Gene3D" id="1.10.287.110">
    <property type="entry name" value="DnaJ domain"/>
    <property type="match status" value="1"/>
</dbReference>
<proteinExistence type="predicted"/>
<reference evidence="5" key="1">
    <citation type="submission" date="2017-06" db="EMBL/GenBank/DDBJ databases">
        <title>FDA dAtabase for Regulatory Grade micrObial Sequences (FDA-ARGOS): Supporting development and validation of Infectious Disease Dx tests.</title>
        <authorList>
            <person name="Minogue T."/>
            <person name="Wolcott M."/>
            <person name="Wasieloski L."/>
            <person name="Aguilar W."/>
            <person name="Moore D."/>
            <person name="Tallon L."/>
            <person name="Sadzewicz L."/>
            <person name="Sengamalay N."/>
            <person name="Ott S."/>
            <person name="Godinez A."/>
            <person name="Nagaraj S."/>
            <person name="Nadendla S."/>
            <person name="Geyer C."/>
            <person name="Sichtig H."/>
        </authorList>
    </citation>
    <scope>NUCLEOTIDE SEQUENCE [LARGE SCALE GENOMIC DNA]</scope>
    <source>
        <strain evidence="5">FDAARGOS_289</strain>
    </source>
</reference>